<evidence type="ECO:0000256" key="4">
    <source>
        <dbReference type="SAM" id="SignalP"/>
    </source>
</evidence>
<reference evidence="5 6" key="1">
    <citation type="journal article" date="2022" name="Genome Biol. Evol.">
        <title>Host diet, physiology and behaviors set the stage for Lachnospiraceae cladogenesis.</title>
        <authorList>
            <person name="Vera-Ponce De Leon A."/>
            <person name="Schneider M."/>
            <person name="Jahnes B.C."/>
            <person name="Sadowski V."/>
            <person name="Camuy-Velez L.A."/>
            <person name="Duan J."/>
            <person name="Sabree Z.L."/>
        </authorList>
    </citation>
    <scope>NUCLEOTIDE SEQUENCE [LARGE SCALE GENOMIC DNA]</scope>
    <source>
        <strain evidence="5 6">PAL113</strain>
    </source>
</reference>
<dbReference type="InterPro" id="IPR018337">
    <property type="entry name" value="Cell_wall/Cho-bd_repeat"/>
</dbReference>
<evidence type="ECO:0000256" key="2">
    <source>
        <dbReference type="PROSITE-ProRule" id="PRU00591"/>
    </source>
</evidence>
<feature type="repeat" description="Cell wall-binding" evidence="2">
    <location>
        <begin position="140"/>
        <end position="159"/>
    </location>
</feature>
<dbReference type="Proteomes" id="UP001523566">
    <property type="component" value="Unassembled WGS sequence"/>
</dbReference>
<gene>
    <name evidence="5" type="ORF">NK125_07355</name>
</gene>
<comment type="caution">
    <text evidence="5">The sequence shown here is derived from an EMBL/GenBank/DDBJ whole genome shotgun (WGS) entry which is preliminary data.</text>
</comment>
<keyword evidence="6" id="KW-1185">Reference proteome</keyword>
<feature type="signal peptide" evidence="4">
    <location>
        <begin position="1"/>
        <end position="27"/>
    </location>
</feature>
<dbReference type="PROSITE" id="PS51170">
    <property type="entry name" value="CW"/>
    <property type="match status" value="5"/>
</dbReference>
<feature type="repeat" description="Cell wall-binding" evidence="2">
    <location>
        <begin position="220"/>
        <end position="239"/>
    </location>
</feature>
<sequence>MVQKKKRFYLLILCISLLCENARYVFAEETVPPVSTKTTDTDEELKEDKRTGEDEYGLTEEENMSNSNLEEKNTIISNTDSETDESNVKSIRNITIKNQWIFDSNVGRWWYRHSNGNYTINGWEFIAGKWYYFDNLGYMCVGWRYVSGAWYYLDASGAMHTGWRQIGVTWYYFNSSGSMHIGWLQQGTTWYYLSASGAMRIGWLQQGAAWYYFNSSGSMLTGWHTISGVLYYFNSSGSMVERKMKVSRKRQTFTFAVPEGGWSTATAELIYQENYIKAGSSSHFLERDASVLYNVSGATSTPSVHMGTINHSNGRNFSKYSDLSIIFDSSQWLSGYGLKNTERVIYANNAGITGVLRAVIFCSSALVPSKGMSTSQSLNTK</sequence>
<evidence type="ECO:0000256" key="1">
    <source>
        <dbReference type="ARBA" id="ARBA00022737"/>
    </source>
</evidence>
<name>A0ABT1E8Y5_9FIRM</name>
<evidence type="ECO:0000313" key="6">
    <source>
        <dbReference type="Proteomes" id="UP001523566"/>
    </source>
</evidence>
<dbReference type="EMBL" id="JAMZFW010000008">
    <property type="protein sequence ID" value="MCP1102228.1"/>
    <property type="molecule type" value="Genomic_DNA"/>
</dbReference>
<dbReference type="SUPFAM" id="SSF69360">
    <property type="entry name" value="Cell wall binding repeat"/>
    <property type="match status" value="1"/>
</dbReference>
<feature type="repeat" description="Cell wall-binding" evidence="2">
    <location>
        <begin position="160"/>
        <end position="179"/>
    </location>
</feature>
<dbReference type="Pfam" id="PF19127">
    <property type="entry name" value="Choline_bind_3"/>
    <property type="match status" value="3"/>
</dbReference>
<feature type="region of interest" description="Disordered" evidence="3">
    <location>
        <begin position="33"/>
        <end position="82"/>
    </location>
</feature>
<protein>
    <submittedName>
        <fullName evidence="5">Uncharacterized protein</fullName>
    </submittedName>
</protein>
<proteinExistence type="predicted"/>
<evidence type="ECO:0000313" key="5">
    <source>
        <dbReference type="EMBL" id="MCP1102228.1"/>
    </source>
</evidence>
<dbReference type="RefSeq" id="WP_262066011.1">
    <property type="nucleotide sequence ID" value="NZ_JAMXOD010000008.1"/>
</dbReference>
<feature type="chain" id="PRO_5046310142" evidence="4">
    <location>
        <begin position="28"/>
        <end position="381"/>
    </location>
</feature>
<feature type="repeat" description="Cell wall-binding" evidence="2">
    <location>
        <begin position="120"/>
        <end position="139"/>
    </location>
</feature>
<organism evidence="5 6">
    <name type="scientific">Aequitasia blattaphilus</name>
    <dbReference type="NCBI Taxonomy" id="2949332"/>
    <lineage>
        <taxon>Bacteria</taxon>
        <taxon>Bacillati</taxon>
        <taxon>Bacillota</taxon>
        <taxon>Clostridia</taxon>
        <taxon>Lachnospirales</taxon>
        <taxon>Lachnospiraceae</taxon>
        <taxon>Aequitasia</taxon>
    </lineage>
</organism>
<keyword evidence="4" id="KW-0732">Signal</keyword>
<evidence type="ECO:0000256" key="3">
    <source>
        <dbReference type="SAM" id="MobiDB-lite"/>
    </source>
</evidence>
<feature type="compositionally biased region" description="Acidic residues" evidence="3">
    <location>
        <begin position="54"/>
        <end position="63"/>
    </location>
</feature>
<accession>A0ABT1E8Y5</accession>
<keyword evidence="1" id="KW-0677">Repeat</keyword>
<feature type="repeat" description="Cell wall-binding" evidence="2">
    <location>
        <begin position="200"/>
        <end position="219"/>
    </location>
</feature>
<dbReference type="Gene3D" id="2.10.270.10">
    <property type="entry name" value="Cholin Binding"/>
    <property type="match status" value="3"/>
</dbReference>